<evidence type="ECO:0000313" key="3">
    <source>
        <dbReference type="Proteomes" id="UP000177197"/>
    </source>
</evidence>
<accession>A0A1F5CBY2</accession>
<evidence type="ECO:0000313" key="2">
    <source>
        <dbReference type="EMBL" id="OGD40365.1"/>
    </source>
</evidence>
<name>A0A1F5CBY2_9BACT</name>
<dbReference type="InterPro" id="IPR038720">
    <property type="entry name" value="YprB_RNase_H-like_dom"/>
</dbReference>
<dbReference type="SUPFAM" id="SSF53098">
    <property type="entry name" value="Ribonuclease H-like"/>
    <property type="match status" value="1"/>
</dbReference>
<reference evidence="2 3" key="1">
    <citation type="journal article" date="2016" name="Nat. Commun.">
        <title>Thousands of microbial genomes shed light on interconnected biogeochemical processes in an aquifer system.</title>
        <authorList>
            <person name="Anantharaman K."/>
            <person name="Brown C.T."/>
            <person name="Hug L.A."/>
            <person name="Sharon I."/>
            <person name="Castelle C.J."/>
            <person name="Probst A.J."/>
            <person name="Thomas B.C."/>
            <person name="Singh A."/>
            <person name="Wilkins M.J."/>
            <person name="Karaoz U."/>
            <person name="Brodie E.L."/>
            <person name="Williams K.H."/>
            <person name="Hubbard S.S."/>
            <person name="Banfield J.F."/>
        </authorList>
    </citation>
    <scope>NUCLEOTIDE SEQUENCE [LARGE SCALE GENOMIC DNA]</scope>
</reference>
<feature type="domain" description="YprB ribonuclease H-like" evidence="1">
    <location>
        <begin position="8"/>
        <end position="155"/>
    </location>
</feature>
<organism evidence="2 3">
    <name type="scientific">Candidatus Azambacteria bacterium RIFCSPLOWO2_02_FULL_44_14</name>
    <dbReference type="NCBI Taxonomy" id="1797306"/>
    <lineage>
        <taxon>Bacteria</taxon>
        <taxon>Candidatus Azamiibacteriota</taxon>
    </lineage>
</organism>
<sequence>MKPNHIVLDLETQNLFSDVGGKGNLHKLLVSVAGVYSYNSDQFLIYKEAEMPELEKLLRQTDLIIGFNIRHFDLLVLQKYISFDLARIPTLDIMADIVNQVGYRVSLDDVVFATLGNKKSAHGLLAVQYWREGRLDELKNYCLDDVRLTRDLYEHGAKSGEIRFMARDANMPYMKSLNVNWEKYLNGRSTSSPVIQSSLGF</sequence>
<dbReference type="InterPro" id="IPR012337">
    <property type="entry name" value="RNaseH-like_sf"/>
</dbReference>
<dbReference type="Proteomes" id="UP000177197">
    <property type="component" value="Unassembled WGS sequence"/>
</dbReference>
<dbReference type="InterPro" id="IPR036397">
    <property type="entry name" value="RNaseH_sf"/>
</dbReference>
<dbReference type="AlphaFoldDB" id="A0A1F5CBY2"/>
<dbReference type="Pfam" id="PF13482">
    <property type="entry name" value="RNase_H_2"/>
    <property type="match status" value="1"/>
</dbReference>
<evidence type="ECO:0000259" key="1">
    <source>
        <dbReference type="Pfam" id="PF13482"/>
    </source>
</evidence>
<comment type="caution">
    <text evidence="2">The sequence shown here is derived from an EMBL/GenBank/DDBJ whole genome shotgun (WGS) entry which is preliminary data.</text>
</comment>
<protein>
    <recommendedName>
        <fullName evidence="1">YprB ribonuclease H-like domain-containing protein</fullName>
    </recommendedName>
</protein>
<dbReference type="EMBL" id="MEYV01000010">
    <property type="protein sequence ID" value="OGD40365.1"/>
    <property type="molecule type" value="Genomic_DNA"/>
</dbReference>
<gene>
    <name evidence="2" type="ORF">A3I30_03705</name>
</gene>
<proteinExistence type="predicted"/>
<dbReference type="GO" id="GO:0003676">
    <property type="term" value="F:nucleic acid binding"/>
    <property type="evidence" value="ECO:0007669"/>
    <property type="project" value="InterPro"/>
</dbReference>
<dbReference type="Gene3D" id="3.30.420.10">
    <property type="entry name" value="Ribonuclease H-like superfamily/Ribonuclease H"/>
    <property type="match status" value="1"/>
</dbReference>